<comment type="caution">
    <text evidence="2">The sequence shown here is derived from an EMBL/GenBank/DDBJ whole genome shotgun (WGS) entry which is preliminary data.</text>
</comment>
<reference evidence="2 3" key="1">
    <citation type="submission" date="2023-04" db="EMBL/GenBank/DDBJ databases">
        <title>Forest soil microbial communities from Buena Vista Peninsula, Colon Province, Panama.</title>
        <authorList>
            <person name="Bouskill N."/>
        </authorList>
    </citation>
    <scope>NUCLEOTIDE SEQUENCE [LARGE SCALE GENOMIC DNA]</scope>
    <source>
        <strain evidence="2 3">GGS1</strain>
    </source>
</reference>
<evidence type="ECO:0000313" key="2">
    <source>
        <dbReference type="EMBL" id="MDH6222780.1"/>
    </source>
</evidence>
<gene>
    <name evidence="2" type="ORF">M2283_010132</name>
</gene>
<organism evidence="2 3">
    <name type="scientific">Streptomyces pseudovenezuelae</name>
    <dbReference type="NCBI Taxonomy" id="67350"/>
    <lineage>
        <taxon>Bacteria</taxon>
        <taxon>Bacillati</taxon>
        <taxon>Actinomycetota</taxon>
        <taxon>Actinomycetes</taxon>
        <taxon>Kitasatosporales</taxon>
        <taxon>Streptomycetaceae</taxon>
        <taxon>Streptomyces</taxon>
        <taxon>Streptomyces aurantiacus group</taxon>
    </lineage>
</organism>
<evidence type="ECO:0000313" key="3">
    <source>
        <dbReference type="Proteomes" id="UP001160499"/>
    </source>
</evidence>
<accession>A0ABT6M2K3</accession>
<feature type="region of interest" description="Disordered" evidence="1">
    <location>
        <begin position="1"/>
        <end position="53"/>
    </location>
</feature>
<sequence length="242" mass="27143">MLEQLDLTGDEREALEGDREAVTALAERLADTPTPAGPTPKELGTNDSFIPRPTSWRRSAIVPGRRPDHLDKPLRSHRWAADAPARNEPRTSAHAGAEPSLQPFPDVTLGLHRIALTHIHDHHVPSRRRQHTQGQFAFPAQVIDSGRQVADESRPRRTSELVDIPIGPPRTFALNRSLQGSFRVVPKEDDADPSRCHGIRYIVNDLGNRRLVMSPSHQRRDKGDQRIRHQHVHTVSSCLLDV</sequence>
<feature type="region of interest" description="Disordered" evidence="1">
    <location>
        <begin position="79"/>
        <end position="102"/>
    </location>
</feature>
<dbReference type="EMBL" id="JARXVH010000044">
    <property type="protein sequence ID" value="MDH6222780.1"/>
    <property type="molecule type" value="Genomic_DNA"/>
</dbReference>
<name>A0ABT6M2K3_9ACTN</name>
<keyword evidence="3" id="KW-1185">Reference proteome</keyword>
<protein>
    <submittedName>
        <fullName evidence="2">Uncharacterized protein</fullName>
    </submittedName>
</protein>
<feature type="compositionally biased region" description="Basic and acidic residues" evidence="1">
    <location>
        <begin position="9"/>
        <end position="21"/>
    </location>
</feature>
<proteinExistence type="predicted"/>
<dbReference type="Proteomes" id="UP001160499">
    <property type="component" value="Unassembled WGS sequence"/>
</dbReference>
<evidence type="ECO:0000256" key="1">
    <source>
        <dbReference type="SAM" id="MobiDB-lite"/>
    </source>
</evidence>